<dbReference type="InterPro" id="IPR036397">
    <property type="entry name" value="RNaseH_sf"/>
</dbReference>
<accession>A0A3G5AFS4</accession>
<gene>
    <name evidence="1" type="ORF">Satyrvirus17_4</name>
</gene>
<evidence type="ECO:0000313" key="1">
    <source>
        <dbReference type="EMBL" id="AYV85444.1"/>
    </source>
</evidence>
<dbReference type="EMBL" id="MK072453">
    <property type="protein sequence ID" value="AYV85444.1"/>
    <property type="molecule type" value="Genomic_DNA"/>
</dbReference>
<dbReference type="GO" id="GO:0003676">
    <property type="term" value="F:nucleic acid binding"/>
    <property type="evidence" value="ECO:0007669"/>
    <property type="project" value="InterPro"/>
</dbReference>
<proteinExistence type="predicted"/>
<dbReference type="Gene3D" id="3.30.420.10">
    <property type="entry name" value="Ribonuclease H-like superfamily/Ribonuclease H"/>
    <property type="match status" value="1"/>
</dbReference>
<protein>
    <submittedName>
        <fullName evidence="1">Uncharacterized protein</fullName>
    </submittedName>
</protein>
<name>A0A3G5AFS4_9VIRU</name>
<sequence>MASVDNIINDFQIINQKILELYKSKMEPNDKWIKIATTIHEKNDFFIKLFNILSKTESRKEIKLNYETKFGQLEKQISDESDFVVKSSLIINLLHHIIYDLLSTEGNYYFSLNSDDEMQLSKKRITYYINVNTKPEQNICFHAFILMYALESLFNKRLYVGIDFEFTNKKIQLSQLNFEHSTEPKGIIMIVGPNELGSTIIDDFVEMVFCNKYIKKILHGSDSLDIPYVYEHLLKLDPEKIIVFTRTLIDTRFLCEYYKLSRDEPSDNKCSIYDDDPKGSAIYYFGLISLEQQNKLAEVLHSLPPMHDIQWNIFKMSRSQIYYAQYDVLFLKYFYYIIINKATHDEKSEMGKKTVIELYKHVLNELTRFVYLERREITFLMKKCKEEVDPINNYFVRKPNEILKMIDISNQVSTNINTINPKVNLDNIVKVNYFKGLIAILVRRLVYGILSRKCKIYKNKTTLWTDKLDNQFIFEFLKEIKFYYLEKLFKEVESIVYDRIISICSG</sequence>
<reference evidence="1" key="1">
    <citation type="submission" date="2018-10" db="EMBL/GenBank/DDBJ databases">
        <title>Hidden diversity of soil giant viruses.</title>
        <authorList>
            <person name="Schulz F."/>
            <person name="Alteio L."/>
            <person name="Goudeau D."/>
            <person name="Ryan E.M."/>
            <person name="Malmstrom R.R."/>
            <person name="Blanchard J."/>
            <person name="Woyke T."/>
        </authorList>
    </citation>
    <scope>NUCLEOTIDE SEQUENCE</scope>
    <source>
        <strain evidence="1">SAV1</strain>
    </source>
</reference>
<organism evidence="1">
    <name type="scientific">Satyrvirus sp</name>
    <dbReference type="NCBI Taxonomy" id="2487771"/>
    <lineage>
        <taxon>Viruses</taxon>
        <taxon>Varidnaviria</taxon>
        <taxon>Bamfordvirae</taxon>
        <taxon>Nucleocytoviricota</taxon>
        <taxon>Megaviricetes</taxon>
        <taxon>Imitervirales</taxon>
        <taxon>Mimiviridae</taxon>
        <taxon>Megamimivirinae</taxon>
    </lineage>
</organism>